<comment type="subcellular location">
    <subcellularLocation>
        <location evidence="1">Nucleus</location>
    </subcellularLocation>
</comment>
<accession>A0AAE1GJH7</accession>
<evidence type="ECO:0000313" key="3">
    <source>
        <dbReference type="Proteomes" id="UP001286313"/>
    </source>
</evidence>
<gene>
    <name evidence="2" type="ORF">Pcinc_003123</name>
</gene>
<evidence type="ECO:0000313" key="2">
    <source>
        <dbReference type="EMBL" id="KAK3893045.1"/>
    </source>
</evidence>
<keyword evidence="3" id="KW-1185">Reference proteome</keyword>
<dbReference type="Pfam" id="PF13384">
    <property type="entry name" value="HTH_23"/>
    <property type="match status" value="1"/>
</dbReference>
<dbReference type="AlphaFoldDB" id="A0AAE1GJH7"/>
<dbReference type="InterPro" id="IPR036388">
    <property type="entry name" value="WH-like_DNA-bd_sf"/>
</dbReference>
<dbReference type="Gene3D" id="1.10.10.10">
    <property type="entry name" value="Winged helix-like DNA-binding domain superfamily/Winged helix DNA-binding domain"/>
    <property type="match status" value="1"/>
</dbReference>
<dbReference type="InterPro" id="IPR009057">
    <property type="entry name" value="Homeodomain-like_sf"/>
</dbReference>
<dbReference type="EMBL" id="JAWQEG010000234">
    <property type="protein sequence ID" value="KAK3893045.1"/>
    <property type="molecule type" value="Genomic_DNA"/>
</dbReference>
<reference evidence="2" key="1">
    <citation type="submission" date="2023-10" db="EMBL/GenBank/DDBJ databases">
        <title>Genome assemblies of two species of porcelain crab, Petrolisthes cinctipes and Petrolisthes manimaculis (Anomura: Porcellanidae).</title>
        <authorList>
            <person name="Angst P."/>
        </authorList>
    </citation>
    <scope>NUCLEOTIDE SEQUENCE</scope>
    <source>
        <strain evidence="2">PB745_01</strain>
        <tissue evidence="2">Gill</tissue>
    </source>
</reference>
<organism evidence="2 3">
    <name type="scientific">Petrolisthes cinctipes</name>
    <name type="common">Flat porcelain crab</name>
    <dbReference type="NCBI Taxonomy" id="88211"/>
    <lineage>
        <taxon>Eukaryota</taxon>
        <taxon>Metazoa</taxon>
        <taxon>Ecdysozoa</taxon>
        <taxon>Arthropoda</taxon>
        <taxon>Crustacea</taxon>
        <taxon>Multicrustacea</taxon>
        <taxon>Malacostraca</taxon>
        <taxon>Eumalacostraca</taxon>
        <taxon>Eucarida</taxon>
        <taxon>Decapoda</taxon>
        <taxon>Pleocyemata</taxon>
        <taxon>Anomura</taxon>
        <taxon>Galatheoidea</taxon>
        <taxon>Porcellanidae</taxon>
        <taxon>Petrolisthes</taxon>
    </lineage>
</organism>
<name>A0AAE1GJH7_PETCI</name>
<proteinExistence type="predicted"/>
<evidence type="ECO:0000256" key="1">
    <source>
        <dbReference type="ARBA" id="ARBA00004123"/>
    </source>
</evidence>
<dbReference type="GO" id="GO:0005634">
    <property type="term" value="C:nucleus"/>
    <property type="evidence" value="ECO:0007669"/>
    <property type="project" value="UniProtKB-SubCell"/>
</dbReference>
<protein>
    <submittedName>
        <fullName evidence="2">Uncharacterized protein</fullName>
    </submittedName>
</protein>
<dbReference type="SUPFAM" id="SSF46689">
    <property type="entry name" value="Homeodomain-like"/>
    <property type="match status" value="1"/>
</dbReference>
<sequence length="134" mass="15450">MAGLSLRAIAEKMGTSATTVRRWVRRWQREGNICSKKTRSKFSLKLPSRMLFDPFKPNLFTLMTPLQYTFFKLNMQEYTLIGIVGSSRDPEGSSRTRPMMEQHVINMADPTSSPAVYKHRQQSTKASVFQCSYF</sequence>
<comment type="caution">
    <text evidence="2">The sequence shown here is derived from an EMBL/GenBank/DDBJ whole genome shotgun (WGS) entry which is preliminary data.</text>
</comment>
<dbReference type="Proteomes" id="UP001286313">
    <property type="component" value="Unassembled WGS sequence"/>
</dbReference>